<reference evidence="7 8" key="1">
    <citation type="submission" date="2016-07" db="EMBL/GenBank/DDBJ databases">
        <title>Pervasive Adenine N6-methylation of Active Genes in Fungi.</title>
        <authorList>
            <consortium name="DOE Joint Genome Institute"/>
            <person name="Mondo S.J."/>
            <person name="Dannebaum R.O."/>
            <person name="Kuo R.C."/>
            <person name="Labutti K."/>
            <person name="Haridas S."/>
            <person name="Kuo A."/>
            <person name="Salamov A."/>
            <person name="Ahrendt S.R."/>
            <person name="Lipzen A."/>
            <person name="Sullivan W."/>
            <person name="Andreopoulos W.B."/>
            <person name="Clum A."/>
            <person name="Lindquist E."/>
            <person name="Daum C."/>
            <person name="Ramamoorthy G.K."/>
            <person name="Gryganskyi A."/>
            <person name="Culley D."/>
            <person name="Magnuson J.K."/>
            <person name="James T.Y."/>
            <person name="O'Malley M.A."/>
            <person name="Stajich J.E."/>
            <person name="Spatafora J.W."/>
            <person name="Visel A."/>
            <person name="Grigoriev I.V."/>
        </authorList>
    </citation>
    <scope>NUCLEOTIDE SEQUENCE [LARGE SCALE GENOMIC DNA]</scope>
    <source>
        <strain evidence="7 8">CBS 931.73</strain>
    </source>
</reference>
<dbReference type="Proteomes" id="UP000193498">
    <property type="component" value="Unassembled WGS sequence"/>
</dbReference>
<keyword evidence="4 6" id="KW-1133">Transmembrane helix</keyword>
<dbReference type="GO" id="GO:0016020">
    <property type="term" value="C:membrane"/>
    <property type="evidence" value="ECO:0007669"/>
    <property type="project" value="UniProtKB-SubCell"/>
</dbReference>
<dbReference type="PANTHER" id="PTHR11266">
    <property type="entry name" value="PEROXISOMAL MEMBRANE PROTEIN 2, PXMP2 MPV17"/>
    <property type="match status" value="1"/>
</dbReference>
<comment type="similarity">
    <text evidence="2 6">Belongs to the peroxisomal membrane protein PXMP2/4 family.</text>
</comment>
<organism evidence="7 8">
    <name type="scientific">Basidiobolus meristosporus CBS 931.73</name>
    <dbReference type="NCBI Taxonomy" id="1314790"/>
    <lineage>
        <taxon>Eukaryota</taxon>
        <taxon>Fungi</taxon>
        <taxon>Fungi incertae sedis</taxon>
        <taxon>Zoopagomycota</taxon>
        <taxon>Entomophthoromycotina</taxon>
        <taxon>Basidiobolomycetes</taxon>
        <taxon>Basidiobolales</taxon>
        <taxon>Basidiobolaceae</taxon>
        <taxon>Basidiobolus</taxon>
    </lineage>
</organism>
<dbReference type="PANTHER" id="PTHR11266:SF17">
    <property type="entry name" value="PROTEIN MPV17"/>
    <property type="match status" value="1"/>
</dbReference>
<proteinExistence type="inferred from homology"/>
<keyword evidence="3 6" id="KW-0812">Transmembrane</keyword>
<accession>A0A1Y1WVT6</accession>
<evidence type="ECO:0000256" key="4">
    <source>
        <dbReference type="ARBA" id="ARBA00022989"/>
    </source>
</evidence>
<sequence>MFGRLLTFYTRNLSDRPVVTRSIVSACLASTGDIIAQQIFEKQGDKYDSFRTMRMAFFGGCIAGPALSVWHPFLDRHIRLKSRGLATISRVIVDQTLYAPFIIGMFFSIQGLLERGNVEHVKQKLEKGYFTALQSNYRIWPAAQLINFWLIPLTHRVLFINLVALGWNTYLSWFNQRTIHASMVQ</sequence>
<evidence type="ECO:0000256" key="5">
    <source>
        <dbReference type="ARBA" id="ARBA00023136"/>
    </source>
</evidence>
<dbReference type="Pfam" id="PF04117">
    <property type="entry name" value="Mpv17_PMP22"/>
    <property type="match status" value="1"/>
</dbReference>
<keyword evidence="5 6" id="KW-0472">Membrane</keyword>
<dbReference type="InParanoid" id="A0A1Y1WVT6"/>
<evidence type="ECO:0000313" key="8">
    <source>
        <dbReference type="Proteomes" id="UP000193498"/>
    </source>
</evidence>
<evidence type="ECO:0000256" key="1">
    <source>
        <dbReference type="ARBA" id="ARBA00004141"/>
    </source>
</evidence>
<feature type="transmembrane region" description="Helical" evidence="6">
    <location>
        <begin position="95"/>
        <end position="113"/>
    </location>
</feature>
<evidence type="ECO:0000256" key="2">
    <source>
        <dbReference type="ARBA" id="ARBA00006824"/>
    </source>
</evidence>
<name>A0A1Y1WVT6_9FUNG</name>
<feature type="transmembrane region" description="Helical" evidence="6">
    <location>
        <begin position="55"/>
        <end position="74"/>
    </location>
</feature>
<comment type="subcellular location">
    <subcellularLocation>
        <location evidence="1">Membrane</location>
        <topology evidence="1">Multi-pass membrane protein</topology>
    </subcellularLocation>
</comment>
<protein>
    <submittedName>
        <fullName evidence="7">Uncharacterized protein</fullName>
    </submittedName>
</protein>
<dbReference type="OrthoDB" id="430207at2759"/>
<keyword evidence="8" id="KW-1185">Reference proteome</keyword>
<dbReference type="InterPro" id="IPR007248">
    <property type="entry name" value="Mpv17_PMP22"/>
</dbReference>
<evidence type="ECO:0000313" key="7">
    <source>
        <dbReference type="EMBL" id="ORX77650.1"/>
    </source>
</evidence>
<dbReference type="EMBL" id="MCFE01000864">
    <property type="protein sequence ID" value="ORX77650.1"/>
    <property type="molecule type" value="Genomic_DNA"/>
</dbReference>
<feature type="transmembrane region" description="Helical" evidence="6">
    <location>
        <begin position="146"/>
        <end position="167"/>
    </location>
</feature>
<gene>
    <name evidence="7" type="ORF">K493DRAFT_293744</name>
</gene>
<evidence type="ECO:0000256" key="6">
    <source>
        <dbReference type="RuleBase" id="RU363053"/>
    </source>
</evidence>
<dbReference type="AlphaFoldDB" id="A0A1Y1WVT6"/>
<evidence type="ECO:0000256" key="3">
    <source>
        <dbReference type="ARBA" id="ARBA00022692"/>
    </source>
</evidence>
<dbReference type="GO" id="GO:0005739">
    <property type="term" value="C:mitochondrion"/>
    <property type="evidence" value="ECO:0007669"/>
    <property type="project" value="TreeGrafter"/>
</dbReference>
<comment type="caution">
    <text evidence="7">The sequence shown here is derived from an EMBL/GenBank/DDBJ whole genome shotgun (WGS) entry which is preliminary data.</text>
</comment>
<dbReference type="STRING" id="1314790.A0A1Y1WVT6"/>